<dbReference type="InterPro" id="IPR037682">
    <property type="entry name" value="TonB_C"/>
</dbReference>
<name>A0A5C6TXQ7_9SPHN</name>
<dbReference type="PROSITE" id="PS52015">
    <property type="entry name" value="TONB_CTD"/>
    <property type="match status" value="1"/>
</dbReference>
<feature type="region of interest" description="Disordered" evidence="5">
    <location>
        <begin position="1"/>
        <end position="138"/>
    </location>
</feature>
<keyword evidence="4" id="KW-0472">Membrane</keyword>
<keyword evidence="3" id="KW-1133">Transmembrane helix</keyword>
<dbReference type="Gene3D" id="3.30.1150.10">
    <property type="match status" value="1"/>
</dbReference>
<feature type="compositionally biased region" description="Pro residues" evidence="5">
    <location>
        <begin position="55"/>
        <end position="64"/>
    </location>
</feature>
<keyword evidence="2" id="KW-0812">Transmembrane</keyword>
<sequence length="218" mass="22796">MREQLTVFGVLPPPPPPPEVRPPPRRIVPPPRPAERQAGGGSAPNIRSTPTEIQAPPPLLPRPTPVVATPAPAQGTDPTAGLAPIRGPGNGAGGFGNGTGGGIGNGAGPGEGDGAGGGTPPRRLSGRLRDSDYPRGLGEAGIEGTVSVEYRVELDGRVTDCVITRSSGSRLLDETTCDLIERRFRYRPARDRAGRPVVSYIVENHSWIVHDEPPERGD</sequence>
<dbReference type="NCBIfam" id="TIGR01352">
    <property type="entry name" value="tonB_Cterm"/>
    <property type="match status" value="1"/>
</dbReference>
<protein>
    <submittedName>
        <fullName evidence="7">Energy transducer TonB</fullName>
    </submittedName>
</protein>
<organism evidence="7 8">
    <name type="scientific">Allosphingosinicella ginsenosidimutans</name>
    <dbReference type="NCBI Taxonomy" id="1176539"/>
    <lineage>
        <taxon>Bacteria</taxon>
        <taxon>Pseudomonadati</taxon>
        <taxon>Pseudomonadota</taxon>
        <taxon>Alphaproteobacteria</taxon>
        <taxon>Sphingomonadales</taxon>
        <taxon>Sphingomonadaceae</taxon>
        <taxon>Allosphingosinicella</taxon>
    </lineage>
</organism>
<gene>
    <name evidence="7" type="ORF">FRZ32_05100</name>
</gene>
<dbReference type="OrthoDB" id="7390536at2"/>
<reference evidence="7 8" key="1">
    <citation type="journal article" date="2015" name="J. Microbiol.">
        <title>Sphingosinicella ginsenosidimutans sp. nov., with ginsenoside converting activity.</title>
        <authorList>
            <person name="Kim J.K."/>
            <person name="Kang M.S."/>
            <person name="Park S.C."/>
            <person name="Kim K.M."/>
            <person name="Choi K."/>
            <person name="Yoon M.H."/>
            <person name="Im W.T."/>
        </authorList>
    </citation>
    <scope>NUCLEOTIDE SEQUENCE [LARGE SCALE GENOMIC DNA]</scope>
    <source>
        <strain evidence="7 8">BS-11</strain>
    </source>
</reference>
<dbReference type="Pfam" id="PF03544">
    <property type="entry name" value="TonB_C"/>
    <property type="match status" value="1"/>
</dbReference>
<evidence type="ECO:0000256" key="3">
    <source>
        <dbReference type="ARBA" id="ARBA00022989"/>
    </source>
</evidence>
<dbReference type="GO" id="GO:0016020">
    <property type="term" value="C:membrane"/>
    <property type="evidence" value="ECO:0007669"/>
    <property type="project" value="UniProtKB-SubCell"/>
</dbReference>
<evidence type="ECO:0000313" key="8">
    <source>
        <dbReference type="Proteomes" id="UP000321249"/>
    </source>
</evidence>
<evidence type="ECO:0000256" key="2">
    <source>
        <dbReference type="ARBA" id="ARBA00022692"/>
    </source>
</evidence>
<comment type="caution">
    <text evidence="7">The sequence shown here is derived from an EMBL/GenBank/DDBJ whole genome shotgun (WGS) entry which is preliminary data.</text>
</comment>
<keyword evidence="8" id="KW-1185">Reference proteome</keyword>
<proteinExistence type="predicted"/>
<dbReference type="Proteomes" id="UP000321249">
    <property type="component" value="Unassembled WGS sequence"/>
</dbReference>
<dbReference type="SUPFAM" id="SSF74653">
    <property type="entry name" value="TolA/TonB C-terminal domain"/>
    <property type="match status" value="1"/>
</dbReference>
<evidence type="ECO:0000256" key="4">
    <source>
        <dbReference type="ARBA" id="ARBA00023136"/>
    </source>
</evidence>
<accession>A0A5C6TXQ7</accession>
<evidence type="ECO:0000256" key="5">
    <source>
        <dbReference type="SAM" id="MobiDB-lite"/>
    </source>
</evidence>
<feature type="domain" description="TonB C-terminal" evidence="6">
    <location>
        <begin position="118"/>
        <end position="209"/>
    </location>
</feature>
<dbReference type="GO" id="GO:0055085">
    <property type="term" value="P:transmembrane transport"/>
    <property type="evidence" value="ECO:0007669"/>
    <property type="project" value="InterPro"/>
</dbReference>
<feature type="compositionally biased region" description="Gly residues" evidence="5">
    <location>
        <begin position="88"/>
        <end position="119"/>
    </location>
</feature>
<evidence type="ECO:0000259" key="6">
    <source>
        <dbReference type="PROSITE" id="PS52015"/>
    </source>
</evidence>
<dbReference type="InterPro" id="IPR006260">
    <property type="entry name" value="TonB/TolA_C"/>
</dbReference>
<dbReference type="AlphaFoldDB" id="A0A5C6TXQ7"/>
<dbReference type="EMBL" id="VOQQ01000001">
    <property type="protein sequence ID" value="TXC64920.1"/>
    <property type="molecule type" value="Genomic_DNA"/>
</dbReference>
<evidence type="ECO:0000313" key="7">
    <source>
        <dbReference type="EMBL" id="TXC64920.1"/>
    </source>
</evidence>
<evidence type="ECO:0000256" key="1">
    <source>
        <dbReference type="ARBA" id="ARBA00004167"/>
    </source>
</evidence>
<comment type="subcellular location">
    <subcellularLocation>
        <location evidence="1">Membrane</location>
        <topology evidence="1">Single-pass membrane protein</topology>
    </subcellularLocation>
</comment>
<feature type="compositionally biased region" description="Pro residues" evidence="5">
    <location>
        <begin position="11"/>
        <end position="32"/>
    </location>
</feature>